<evidence type="ECO:0000313" key="1">
    <source>
        <dbReference type="EMBL" id="KAJ0217885.1"/>
    </source>
</evidence>
<dbReference type="AlphaFoldDB" id="A0A9R1XK98"/>
<protein>
    <submittedName>
        <fullName evidence="1">Uncharacterized protein</fullName>
    </submittedName>
</protein>
<gene>
    <name evidence="1" type="ORF">LSAT_V11C300153290</name>
</gene>
<dbReference type="EMBL" id="NBSK02000003">
    <property type="protein sequence ID" value="KAJ0217885.1"/>
    <property type="molecule type" value="Genomic_DNA"/>
</dbReference>
<accession>A0A9R1XK98</accession>
<evidence type="ECO:0000313" key="2">
    <source>
        <dbReference type="Proteomes" id="UP000235145"/>
    </source>
</evidence>
<proteinExistence type="predicted"/>
<comment type="caution">
    <text evidence="1">The sequence shown here is derived from an EMBL/GenBank/DDBJ whole genome shotgun (WGS) entry which is preliminary data.</text>
</comment>
<reference evidence="1 2" key="1">
    <citation type="journal article" date="2017" name="Nat. Commun.">
        <title>Genome assembly with in vitro proximity ligation data and whole-genome triplication in lettuce.</title>
        <authorList>
            <person name="Reyes-Chin-Wo S."/>
            <person name="Wang Z."/>
            <person name="Yang X."/>
            <person name="Kozik A."/>
            <person name="Arikit S."/>
            <person name="Song C."/>
            <person name="Xia L."/>
            <person name="Froenicke L."/>
            <person name="Lavelle D.O."/>
            <person name="Truco M.J."/>
            <person name="Xia R."/>
            <person name="Zhu S."/>
            <person name="Xu C."/>
            <person name="Xu H."/>
            <person name="Xu X."/>
            <person name="Cox K."/>
            <person name="Korf I."/>
            <person name="Meyers B.C."/>
            <person name="Michelmore R.W."/>
        </authorList>
    </citation>
    <scope>NUCLEOTIDE SEQUENCE [LARGE SCALE GENOMIC DNA]</scope>
    <source>
        <strain evidence="2">cv. Salinas</strain>
        <tissue evidence="1">Seedlings</tissue>
    </source>
</reference>
<sequence length="308" mass="35218">MNMPSYIVALWVIFAHKLNTYILKCQNNTTLLSFFYVWPNSKLGEGGGGGDQPQVGSYFFGSIFHINDDIPRIIEFKERLIFILQLNHSMVFFFPCICNLIALDVNVESIGLDSSTHTTQLNQDMYIGLTIIATIIKFDFDDGWYSFCCRDCSKKDQGLQNIPDEFKILLNRKLVFKIQISLFNLENNSLTYVMHKLTDDESVLAKEKSDSFNDDNLEVVDLESLTPSSGVDKHHFLEPSSRNIVQVDRSWSNIDPLHHTDYLDSGDVLYVCSVCKAKVWNGEAIRGHKDLKKTYYSICCYTGKVELL</sequence>
<keyword evidence="2" id="KW-1185">Reference proteome</keyword>
<name>A0A9R1XK98_LACSA</name>
<dbReference type="Proteomes" id="UP000235145">
    <property type="component" value="Unassembled WGS sequence"/>
</dbReference>
<organism evidence="1 2">
    <name type="scientific">Lactuca sativa</name>
    <name type="common">Garden lettuce</name>
    <dbReference type="NCBI Taxonomy" id="4236"/>
    <lineage>
        <taxon>Eukaryota</taxon>
        <taxon>Viridiplantae</taxon>
        <taxon>Streptophyta</taxon>
        <taxon>Embryophyta</taxon>
        <taxon>Tracheophyta</taxon>
        <taxon>Spermatophyta</taxon>
        <taxon>Magnoliopsida</taxon>
        <taxon>eudicotyledons</taxon>
        <taxon>Gunneridae</taxon>
        <taxon>Pentapetalae</taxon>
        <taxon>asterids</taxon>
        <taxon>campanulids</taxon>
        <taxon>Asterales</taxon>
        <taxon>Asteraceae</taxon>
        <taxon>Cichorioideae</taxon>
        <taxon>Cichorieae</taxon>
        <taxon>Lactucinae</taxon>
        <taxon>Lactuca</taxon>
    </lineage>
</organism>